<proteinExistence type="inferred from homology"/>
<evidence type="ECO:0000256" key="2">
    <source>
        <dbReference type="ARBA" id="ARBA00022679"/>
    </source>
</evidence>
<dbReference type="PROSITE" id="PS50991">
    <property type="entry name" value="PYR_CT"/>
    <property type="match status" value="1"/>
</dbReference>
<dbReference type="Proteomes" id="UP000741360">
    <property type="component" value="Unassembled WGS sequence"/>
</dbReference>
<protein>
    <submittedName>
        <fullName evidence="4">2-isopropylmalate synthase</fullName>
    </submittedName>
</protein>
<dbReference type="GO" id="GO:0016740">
    <property type="term" value="F:transferase activity"/>
    <property type="evidence" value="ECO:0007669"/>
    <property type="project" value="UniProtKB-KW"/>
</dbReference>
<sequence>MGADITPLRRNVEFNDETLRDGLQSPSVVDPSIEDKKHILHLMDALGIHSADIGMPCAGPRTKEAVCELGKEIRDAPLQLKPNCAARTVIGDITPIVEVSQAVGIPIEVATFLGSSPIRQYVEGWSVDDLKKLTEKAVGYAVKEGLPVMFVTEDTTRAKPKDLQEIYLTAIRAGATRICLADTVGHATPTGVSNLVRFIVEMLREHNFTGIKIDWHGHRDRGLSVLNSMAAIEAGAHRVHGTAFGIGERCGNTPLDVLMVNCKLMGYIQNDLTKLYEYCQFISRSVHIPISPNYMIVGRDAFRTATGVHAAAVIKAQEKGHSWLADRIYSGVPASLVGREQIIDIGPMSGESNVRKNPSGS</sequence>
<accession>A0A932GNV0</accession>
<dbReference type="Gene3D" id="3.20.20.70">
    <property type="entry name" value="Aldolase class I"/>
    <property type="match status" value="1"/>
</dbReference>
<evidence type="ECO:0000256" key="1">
    <source>
        <dbReference type="ARBA" id="ARBA00006154"/>
    </source>
</evidence>
<dbReference type="AlphaFoldDB" id="A0A932GNV0"/>
<dbReference type="Pfam" id="PF00682">
    <property type="entry name" value="HMGL-like"/>
    <property type="match status" value="1"/>
</dbReference>
<comment type="similarity">
    <text evidence="1">Belongs to the alpha-IPM synthase/homocitrate synthase family.</text>
</comment>
<dbReference type="PANTHER" id="PTHR42880">
    <property type="entry name" value="HOMOCITRATE SYNTHASE"/>
    <property type="match status" value="1"/>
</dbReference>
<name>A0A932GNV0_UNCTE</name>
<gene>
    <name evidence="4" type="ORF">HYY65_04195</name>
</gene>
<keyword evidence="2" id="KW-0808">Transferase</keyword>
<comment type="caution">
    <text evidence="4">The sequence shown here is derived from an EMBL/GenBank/DDBJ whole genome shotgun (WGS) entry which is preliminary data.</text>
</comment>
<dbReference type="SUPFAM" id="SSF51569">
    <property type="entry name" value="Aldolase"/>
    <property type="match status" value="1"/>
</dbReference>
<evidence type="ECO:0000313" key="4">
    <source>
        <dbReference type="EMBL" id="MBI3014270.1"/>
    </source>
</evidence>
<dbReference type="CDD" id="cd03174">
    <property type="entry name" value="DRE_TIM_metallolyase"/>
    <property type="match status" value="1"/>
</dbReference>
<evidence type="ECO:0000259" key="3">
    <source>
        <dbReference type="PROSITE" id="PS50991"/>
    </source>
</evidence>
<dbReference type="InterPro" id="IPR000891">
    <property type="entry name" value="PYR_CT"/>
</dbReference>
<evidence type="ECO:0000313" key="5">
    <source>
        <dbReference type="Proteomes" id="UP000741360"/>
    </source>
</evidence>
<reference evidence="4" key="1">
    <citation type="submission" date="2020-07" db="EMBL/GenBank/DDBJ databases">
        <title>Huge and variable diversity of episymbiotic CPR bacteria and DPANN archaea in groundwater ecosystems.</title>
        <authorList>
            <person name="He C.Y."/>
            <person name="Keren R."/>
            <person name="Whittaker M."/>
            <person name="Farag I.F."/>
            <person name="Doudna J."/>
            <person name="Cate J.H.D."/>
            <person name="Banfield J.F."/>
        </authorList>
    </citation>
    <scope>NUCLEOTIDE SEQUENCE</scope>
    <source>
        <strain evidence="4">NC_groundwater_717_Ag_S-0.2um_59_8</strain>
    </source>
</reference>
<dbReference type="EMBL" id="JACPSX010000074">
    <property type="protein sequence ID" value="MBI3014270.1"/>
    <property type="molecule type" value="Genomic_DNA"/>
</dbReference>
<dbReference type="PANTHER" id="PTHR42880:SF1">
    <property type="entry name" value="ISOPROPYLMALATE_HOMOCITRATE_CITRAMALATE SYNTHASE FAMILY PROTEIN"/>
    <property type="match status" value="1"/>
</dbReference>
<feature type="domain" description="Pyruvate carboxyltransferase" evidence="3">
    <location>
        <begin position="12"/>
        <end position="276"/>
    </location>
</feature>
<dbReference type="InterPro" id="IPR013785">
    <property type="entry name" value="Aldolase_TIM"/>
</dbReference>
<organism evidence="4 5">
    <name type="scientific">Tectimicrobiota bacterium</name>
    <dbReference type="NCBI Taxonomy" id="2528274"/>
    <lineage>
        <taxon>Bacteria</taxon>
        <taxon>Pseudomonadati</taxon>
        <taxon>Nitrospinota/Tectimicrobiota group</taxon>
        <taxon>Candidatus Tectimicrobiota</taxon>
    </lineage>
</organism>